<dbReference type="PROSITE" id="PS50851">
    <property type="entry name" value="CHEW"/>
    <property type="match status" value="1"/>
</dbReference>
<dbReference type="InterPro" id="IPR002545">
    <property type="entry name" value="CheW-lke_dom"/>
</dbReference>
<dbReference type="InterPro" id="IPR039315">
    <property type="entry name" value="CheW"/>
</dbReference>
<organism evidence="2 3">
    <name type="scientific">Hathewaya limosa</name>
    <name type="common">Clostridium limosum</name>
    <dbReference type="NCBI Taxonomy" id="1536"/>
    <lineage>
        <taxon>Bacteria</taxon>
        <taxon>Bacillati</taxon>
        <taxon>Bacillota</taxon>
        <taxon>Clostridia</taxon>
        <taxon>Eubacteriales</taxon>
        <taxon>Clostridiaceae</taxon>
        <taxon>Hathewaya</taxon>
    </lineage>
</organism>
<feature type="domain" description="CheW-like" evidence="1">
    <location>
        <begin position="5"/>
        <end position="145"/>
    </location>
</feature>
<dbReference type="PANTHER" id="PTHR22617">
    <property type="entry name" value="CHEMOTAXIS SENSOR HISTIDINE KINASE-RELATED"/>
    <property type="match status" value="1"/>
</dbReference>
<evidence type="ECO:0000259" key="1">
    <source>
        <dbReference type="PROSITE" id="PS50851"/>
    </source>
</evidence>
<sequence>MNNNEVKVLVFKVNEEYFAADIMEVERILGYEETTKIPEAPYFIDGVRNYEGNILPVMILAKKFNVEFNGIENESKVIVTKNGEQKIGILVDSVSEVINVQEDVIEKTPDIASGISKKYVKGLIKLDDRIIIFLNLNSILSDEEKASLEF</sequence>
<dbReference type="EMBL" id="JAUSWN010000006">
    <property type="protein sequence ID" value="MDQ0479215.1"/>
    <property type="molecule type" value="Genomic_DNA"/>
</dbReference>
<dbReference type="SUPFAM" id="SSF50341">
    <property type="entry name" value="CheW-like"/>
    <property type="match status" value="1"/>
</dbReference>
<comment type="caution">
    <text evidence="2">The sequence shown here is derived from an EMBL/GenBank/DDBJ whole genome shotgun (WGS) entry which is preliminary data.</text>
</comment>
<dbReference type="Pfam" id="PF01584">
    <property type="entry name" value="CheW"/>
    <property type="match status" value="1"/>
</dbReference>
<keyword evidence="3" id="KW-1185">Reference proteome</keyword>
<accession>A0ABU0JRZ8</accession>
<dbReference type="RefSeq" id="WP_307355306.1">
    <property type="nucleotide sequence ID" value="NZ_BAAACJ010000012.1"/>
</dbReference>
<dbReference type="Proteomes" id="UP001224418">
    <property type="component" value="Unassembled WGS sequence"/>
</dbReference>
<evidence type="ECO:0000313" key="2">
    <source>
        <dbReference type="EMBL" id="MDQ0479215.1"/>
    </source>
</evidence>
<dbReference type="CDD" id="cd00732">
    <property type="entry name" value="CheW"/>
    <property type="match status" value="1"/>
</dbReference>
<dbReference type="Gene3D" id="2.40.50.180">
    <property type="entry name" value="CheA-289, Domain 4"/>
    <property type="match status" value="1"/>
</dbReference>
<dbReference type="Gene3D" id="2.30.30.40">
    <property type="entry name" value="SH3 Domains"/>
    <property type="match status" value="1"/>
</dbReference>
<reference evidence="2 3" key="1">
    <citation type="submission" date="2023-07" db="EMBL/GenBank/DDBJ databases">
        <title>Genomic Encyclopedia of Type Strains, Phase IV (KMG-IV): sequencing the most valuable type-strain genomes for metagenomic binning, comparative biology and taxonomic classification.</title>
        <authorList>
            <person name="Goeker M."/>
        </authorList>
    </citation>
    <scope>NUCLEOTIDE SEQUENCE [LARGE SCALE GENOMIC DNA]</scope>
    <source>
        <strain evidence="2 3">DSM 1400</strain>
    </source>
</reference>
<dbReference type="SMART" id="SM00260">
    <property type="entry name" value="CheW"/>
    <property type="match status" value="1"/>
</dbReference>
<evidence type="ECO:0000313" key="3">
    <source>
        <dbReference type="Proteomes" id="UP001224418"/>
    </source>
</evidence>
<dbReference type="InterPro" id="IPR036061">
    <property type="entry name" value="CheW-like_dom_sf"/>
</dbReference>
<name>A0ABU0JRZ8_HATLI</name>
<dbReference type="PANTHER" id="PTHR22617:SF23">
    <property type="entry name" value="CHEMOTAXIS PROTEIN CHEW"/>
    <property type="match status" value="1"/>
</dbReference>
<protein>
    <submittedName>
        <fullName evidence="2">Purine-binding chemotaxis protein CheW</fullName>
    </submittedName>
</protein>
<proteinExistence type="predicted"/>
<gene>
    <name evidence="2" type="ORF">QOZ93_000955</name>
</gene>